<dbReference type="CDD" id="cd03677">
    <property type="entry name" value="MM_CoA_mutase_beta"/>
    <property type="match status" value="1"/>
</dbReference>
<gene>
    <name evidence="3" type="ORF">N802_07950</name>
</gene>
<dbReference type="GO" id="GO:0005737">
    <property type="term" value="C:cytoplasm"/>
    <property type="evidence" value="ECO:0007669"/>
    <property type="project" value="TreeGrafter"/>
</dbReference>
<dbReference type="RefSeq" id="WP_035913269.1">
    <property type="nucleotide sequence ID" value="NZ_AVPJ01000003.1"/>
</dbReference>
<dbReference type="Pfam" id="PF01642">
    <property type="entry name" value="MM_CoA_mutase"/>
    <property type="match status" value="1"/>
</dbReference>
<dbReference type="STRING" id="1385520.N802_07950"/>
<keyword evidence="4" id="KW-1185">Reference proteome</keyword>
<dbReference type="Proteomes" id="UP000030002">
    <property type="component" value="Unassembled WGS sequence"/>
</dbReference>
<name>A0A0A0J9A6_9MICO</name>
<dbReference type="OrthoDB" id="9762378at2"/>
<protein>
    <submittedName>
        <fullName evidence="3">Methylmalonyl-CoA mutase</fullName>
    </submittedName>
</protein>
<dbReference type="InterPro" id="IPR006099">
    <property type="entry name" value="MeMalonylCoA_mutase_a/b_cat"/>
</dbReference>
<reference evidence="3 4" key="1">
    <citation type="submission" date="2013-08" db="EMBL/GenBank/DDBJ databases">
        <title>The genome sequence of Knoellia sinensis.</title>
        <authorList>
            <person name="Zhu W."/>
            <person name="Wang G."/>
        </authorList>
    </citation>
    <scope>NUCLEOTIDE SEQUENCE [LARGE SCALE GENOMIC DNA]</scope>
    <source>
        <strain evidence="3 4">KCTC 19936</strain>
    </source>
</reference>
<feature type="domain" description="Methylmalonyl-CoA mutase alpha/beta chain catalytic" evidence="2">
    <location>
        <begin position="214"/>
        <end position="458"/>
    </location>
</feature>
<evidence type="ECO:0000313" key="4">
    <source>
        <dbReference type="Proteomes" id="UP000030002"/>
    </source>
</evidence>
<dbReference type="Gene3D" id="1.10.196.20">
    <property type="match status" value="1"/>
</dbReference>
<dbReference type="eggNOG" id="COG1884">
    <property type="taxonomic scope" value="Bacteria"/>
</dbReference>
<organism evidence="3 4">
    <name type="scientific">Knoellia sinensis KCTC 19936</name>
    <dbReference type="NCBI Taxonomy" id="1385520"/>
    <lineage>
        <taxon>Bacteria</taxon>
        <taxon>Bacillati</taxon>
        <taxon>Actinomycetota</taxon>
        <taxon>Actinomycetes</taxon>
        <taxon>Micrococcales</taxon>
        <taxon>Intrasporangiaceae</taxon>
        <taxon>Knoellia</taxon>
    </lineage>
</organism>
<dbReference type="PANTHER" id="PTHR48101:SF4">
    <property type="entry name" value="METHYLMALONYL-COA MUTASE, MITOCHONDRIAL"/>
    <property type="match status" value="1"/>
</dbReference>
<dbReference type="GO" id="GO:0019678">
    <property type="term" value="P:propionate metabolic process, methylmalonyl pathway"/>
    <property type="evidence" value="ECO:0007669"/>
    <property type="project" value="TreeGrafter"/>
</dbReference>
<dbReference type="InterPro" id="IPR024067">
    <property type="entry name" value="Me-malonyl-CoA_mutase_sm_su_N"/>
</dbReference>
<dbReference type="EMBL" id="AVPJ01000003">
    <property type="protein sequence ID" value="KGN33738.1"/>
    <property type="molecule type" value="Genomic_DNA"/>
</dbReference>
<dbReference type="GO" id="GO:0031419">
    <property type="term" value="F:cobalamin binding"/>
    <property type="evidence" value="ECO:0007669"/>
    <property type="project" value="UniProtKB-KW"/>
</dbReference>
<evidence type="ECO:0000256" key="1">
    <source>
        <dbReference type="ARBA" id="ARBA00011870"/>
    </source>
</evidence>
<dbReference type="PANTHER" id="PTHR48101">
    <property type="entry name" value="METHYLMALONYL-COA MUTASE, MITOCHONDRIAL-RELATED"/>
    <property type="match status" value="1"/>
</dbReference>
<comment type="subunit">
    <text evidence="1">Heterodimer of an alpha and a beta chain.</text>
</comment>
<dbReference type="AlphaFoldDB" id="A0A0A0J9A6"/>
<evidence type="ECO:0000313" key="3">
    <source>
        <dbReference type="EMBL" id="KGN33738.1"/>
    </source>
</evidence>
<dbReference type="SUPFAM" id="SSF51703">
    <property type="entry name" value="Cobalamin (vitamin B12)-dependent enzymes"/>
    <property type="match status" value="1"/>
</dbReference>
<proteinExistence type="predicted"/>
<dbReference type="GO" id="GO:0004494">
    <property type="term" value="F:methylmalonyl-CoA mutase activity"/>
    <property type="evidence" value="ECO:0007669"/>
    <property type="project" value="UniProtKB-EC"/>
</dbReference>
<evidence type="ECO:0000259" key="2">
    <source>
        <dbReference type="Pfam" id="PF01642"/>
    </source>
</evidence>
<dbReference type="Gene3D" id="3.20.20.240">
    <property type="entry name" value="Methylmalonyl-CoA mutase"/>
    <property type="match status" value="1"/>
</dbReference>
<accession>A0A0A0J9A6</accession>
<comment type="caution">
    <text evidence="3">The sequence shown here is derived from an EMBL/GenBank/DDBJ whole genome shotgun (WGS) entry which is preliminary data.</text>
</comment>
<dbReference type="InterPro" id="IPR016176">
    <property type="entry name" value="Cbl-dep_enz_cat"/>
</dbReference>
<sequence>MTVAPKRPAAMTLAAHFPERTEAEWRDLAAAVVNKGRSEDQLLSADDAVASMRSHLVGGLDVDPLYTRPADPAPLGMPGAMPFTRGRTLRDADVPWDVRQLHDDPDAAATRKAVLGDLENGVTSVWLHVGADGLAASDVVEALADVRLDLAPVVVSSWDDQVAAAEALYAVLSGSAAASGNLGLDPLGAGARTGATPDLAPIADFVRRVNGNGEIRAITVDTRVFADAGATVPDEVAFALATGVAYLRHLESEGVDAAEAFRHIDFRVTAGADQFLTAAALRALRRTWARVGESIGVPEQSRGAFTHAVTAGRMFTRDDAWTNILRSTLATFGASIGGADAITVLPFDTVAGLPTAFSRRIARNTQILLSEESNVARVTDPAGGAWAVEALTDDVAQAAWTAFQEIERAGGMVEALANGVVAQRISTAVTERDGALATRTQPITGVSMFPLAGEQPLERASRAELPVGANALVPHRDSAVFEALRDRSAAYAAEHGHAPRVAVPTLDVPRAADRRIDAVNLLTVAGIEAVEPDGDGGTVALGATDKGYEGVTKDMDVVAFLSALLDQTGAPA</sequence>